<reference evidence="5" key="1">
    <citation type="journal article" date="2020" name="Stud. Mycol.">
        <title>101 Dothideomycetes genomes: a test case for predicting lifestyles and emergence of pathogens.</title>
        <authorList>
            <person name="Haridas S."/>
            <person name="Albert R."/>
            <person name="Binder M."/>
            <person name="Bloem J."/>
            <person name="Labutti K."/>
            <person name="Salamov A."/>
            <person name="Andreopoulos B."/>
            <person name="Baker S."/>
            <person name="Barry K."/>
            <person name="Bills G."/>
            <person name="Bluhm B."/>
            <person name="Cannon C."/>
            <person name="Castanera R."/>
            <person name="Culley D."/>
            <person name="Daum C."/>
            <person name="Ezra D."/>
            <person name="Gonzalez J."/>
            <person name="Henrissat B."/>
            <person name="Kuo A."/>
            <person name="Liang C."/>
            <person name="Lipzen A."/>
            <person name="Lutzoni F."/>
            <person name="Magnuson J."/>
            <person name="Mondo S."/>
            <person name="Nolan M."/>
            <person name="Ohm R."/>
            <person name="Pangilinan J."/>
            <person name="Park H.-J."/>
            <person name="Ramirez L."/>
            <person name="Alfaro M."/>
            <person name="Sun H."/>
            <person name="Tritt A."/>
            <person name="Yoshinaga Y."/>
            <person name="Zwiers L.-H."/>
            <person name="Turgeon B."/>
            <person name="Goodwin S."/>
            <person name="Spatafora J."/>
            <person name="Crous P."/>
            <person name="Grigoriev I."/>
        </authorList>
    </citation>
    <scope>NUCLEOTIDE SEQUENCE</scope>
    <source>
        <strain evidence="5">CBS 125425</strain>
    </source>
</reference>
<name>A0A9P4RC81_9PLEO</name>
<dbReference type="AlphaFoldDB" id="A0A9P4RC81"/>
<dbReference type="InterPro" id="IPR002182">
    <property type="entry name" value="NB-ARC"/>
</dbReference>
<dbReference type="EMBL" id="ML996098">
    <property type="protein sequence ID" value="KAF2740903.1"/>
    <property type="molecule type" value="Genomic_DNA"/>
</dbReference>
<dbReference type="PANTHER" id="PTHR10622:SF11">
    <property type="entry name" value="HET-DOMAIN-CONTAINING PROTEIN"/>
    <property type="match status" value="1"/>
</dbReference>
<dbReference type="PANTHER" id="PTHR10622">
    <property type="entry name" value="HET DOMAIN-CONTAINING PROTEIN"/>
    <property type="match status" value="1"/>
</dbReference>
<evidence type="ECO:0000256" key="1">
    <source>
        <dbReference type="SAM" id="MobiDB-lite"/>
    </source>
</evidence>
<evidence type="ECO:0000259" key="3">
    <source>
        <dbReference type="Pfam" id="PF06985"/>
    </source>
</evidence>
<dbReference type="InterPro" id="IPR027417">
    <property type="entry name" value="P-loop_NTPase"/>
</dbReference>
<dbReference type="Pfam" id="PF00931">
    <property type="entry name" value="NB-ARC"/>
    <property type="match status" value="1"/>
</dbReference>
<dbReference type="SUPFAM" id="SSF52540">
    <property type="entry name" value="P-loop containing nucleoside triphosphate hydrolases"/>
    <property type="match status" value="1"/>
</dbReference>
<protein>
    <submittedName>
        <fullName evidence="5">HET-domain-containing protein</fullName>
    </submittedName>
</protein>
<evidence type="ECO:0000259" key="4">
    <source>
        <dbReference type="Pfam" id="PF25000"/>
    </source>
</evidence>
<organism evidence="5 6">
    <name type="scientific">Polyplosphaeria fusca</name>
    <dbReference type="NCBI Taxonomy" id="682080"/>
    <lineage>
        <taxon>Eukaryota</taxon>
        <taxon>Fungi</taxon>
        <taxon>Dikarya</taxon>
        <taxon>Ascomycota</taxon>
        <taxon>Pezizomycotina</taxon>
        <taxon>Dothideomycetes</taxon>
        <taxon>Pleosporomycetidae</taxon>
        <taxon>Pleosporales</taxon>
        <taxon>Tetraplosphaeriaceae</taxon>
        <taxon>Polyplosphaeria</taxon>
    </lineage>
</organism>
<feature type="region of interest" description="Disordered" evidence="1">
    <location>
        <begin position="820"/>
        <end position="846"/>
    </location>
</feature>
<evidence type="ECO:0000259" key="2">
    <source>
        <dbReference type="Pfam" id="PF00931"/>
    </source>
</evidence>
<comment type="caution">
    <text evidence="5">The sequence shown here is derived from an EMBL/GenBank/DDBJ whole genome shotgun (WGS) entry which is preliminary data.</text>
</comment>
<evidence type="ECO:0000313" key="5">
    <source>
        <dbReference type="EMBL" id="KAF2740903.1"/>
    </source>
</evidence>
<feature type="domain" description="DUF7779" evidence="4">
    <location>
        <begin position="525"/>
        <end position="611"/>
    </location>
</feature>
<evidence type="ECO:0000313" key="6">
    <source>
        <dbReference type="Proteomes" id="UP000799444"/>
    </source>
</evidence>
<dbReference type="Pfam" id="PF13424">
    <property type="entry name" value="TPR_12"/>
    <property type="match status" value="1"/>
</dbReference>
<feature type="domain" description="Heterokaryon incompatibility" evidence="3">
    <location>
        <begin position="25"/>
        <end position="112"/>
    </location>
</feature>
<dbReference type="GO" id="GO:0043531">
    <property type="term" value="F:ADP binding"/>
    <property type="evidence" value="ECO:0007669"/>
    <property type="project" value="InterPro"/>
</dbReference>
<dbReference type="InterPro" id="IPR056681">
    <property type="entry name" value="DUF7779"/>
</dbReference>
<dbReference type="Gene3D" id="1.25.40.10">
    <property type="entry name" value="Tetratricopeptide repeat domain"/>
    <property type="match status" value="2"/>
</dbReference>
<dbReference type="OrthoDB" id="20872at2759"/>
<feature type="domain" description="NB-ARC" evidence="2">
    <location>
        <begin position="285"/>
        <end position="442"/>
    </location>
</feature>
<dbReference type="Proteomes" id="UP000799444">
    <property type="component" value="Unassembled WGS sequence"/>
</dbReference>
<gene>
    <name evidence="5" type="ORF">EJ04DRAFT_539646</name>
</gene>
<dbReference type="Pfam" id="PF13374">
    <property type="entry name" value="TPR_10"/>
    <property type="match status" value="2"/>
</dbReference>
<dbReference type="Pfam" id="PF06985">
    <property type="entry name" value="HET"/>
    <property type="match status" value="1"/>
</dbReference>
<dbReference type="InterPro" id="IPR011990">
    <property type="entry name" value="TPR-like_helical_dom_sf"/>
</dbReference>
<keyword evidence="6" id="KW-1185">Reference proteome</keyword>
<dbReference type="Gene3D" id="3.40.50.300">
    <property type="entry name" value="P-loop containing nucleotide triphosphate hydrolases"/>
    <property type="match status" value="1"/>
</dbReference>
<dbReference type="Pfam" id="PF25000">
    <property type="entry name" value="DUF7779"/>
    <property type="match status" value="1"/>
</dbReference>
<accession>A0A9P4RC81</accession>
<proteinExistence type="predicted"/>
<sequence>MRLLKSRSNDNGFELTTFTDEIPPYAILSHTWDNGEVTYDELVAGTGRNKAGYAKIHFCVNKAAKDGLEYSWVDTCCINKVTSDELSTAINSMFRWYQRATKCYVYLSDVHVPEEITDVQAFRITWIEAFRQSRWFTRGWTLQELIAPAQVEFFSKNGKRLGSKISLEKEVCGITKIPIAALRGKPLSDFSFDERISWSANRTTTIKEDKAYCLLGIFGVFMPLIYGEGEEHALSRLKEIATMRNPQSLQPASSNVPFRRDCDFVDRSDILARINERCSRPAGRAALVGIGGFGKSQLAIEYAHRVRQQRPDTWIFWMHASNLARLEQAFSDIAERVGLYSQPSVIDTVLPVCRWLSNEANGRWLMIVDNVDNEITIESQGDGRSIPLASLLPQSDHGAVLITSRNADVARSLVGRQQDIIKIGAMSHSEAAELLRNKLVEEPSDGATELVNTLDCIPLAIVQAAAYINRLGQRMSVPKYLGQLKGVEGQVELLRKAAPDMRRDGKALNSVLATWQLSFEHIRQQRSSATDLLSFMSFFNPQSIPDFMIRHYMDNKNEEQDNSLERQTNNENDDFEEDMAVLRAFSLVDTKQREDAFEMHRLVQRATEVWLKSAKRDELWRRAFIQAMAQEFPNGEYANWSRCQTLFPHVLHMVEQKEPSMEETDTWALLMNNTGWYAWQQGLFGQAEGMVLEALRIRKQILGSDEPSTLLSSDLLGSVLKDLGKYSEAESMHRQTLATKKTAESMHRQTLATKETVLGVNHPDTLTSVYCLAHLLASRHHYDECIALYERACAGYDSTLGKDHPTTRACHQHFEQMLMSQPQDSPEVPPDIAPKSASRQGANRSGLLRKLAKLGLGRSKDNSS</sequence>
<dbReference type="SUPFAM" id="SSF48452">
    <property type="entry name" value="TPR-like"/>
    <property type="match status" value="1"/>
</dbReference>
<dbReference type="InterPro" id="IPR010730">
    <property type="entry name" value="HET"/>
</dbReference>